<dbReference type="Pfam" id="PF25917">
    <property type="entry name" value="BSH_RND"/>
    <property type="match status" value="1"/>
</dbReference>
<dbReference type="Gene3D" id="2.40.30.170">
    <property type="match status" value="1"/>
</dbReference>
<dbReference type="PANTHER" id="PTHR30469">
    <property type="entry name" value="MULTIDRUG RESISTANCE PROTEIN MDTA"/>
    <property type="match status" value="1"/>
</dbReference>
<dbReference type="Proteomes" id="UP001327459">
    <property type="component" value="Chromosome"/>
</dbReference>
<dbReference type="SUPFAM" id="SSF111369">
    <property type="entry name" value="HlyD-like secretion proteins"/>
    <property type="match status" value="1"/>
</dbReference>
<protein>
    <submittedName>
        <fullName evidence="4">Efflux RND transporter periplasmic adaptor subunit</fullName>
    </submittedName>
</protein>
<gene>
    <name evidence="4" type="ORF">SR882_09165</name>
</gene>
<comment type="similarity">
    <text evidence="1">Belongs to the membrane fusion protein (MFP) (TC 8.A.1) family.</text>
</comment>
<dbReference type="InterPro" id="IPR058625">
    <property type="entry name" value="MdtA-like_BSH"/>
</dbReference>
<proteinExistence type="inferred from homology"/>
<dbReference type="Pfam" id="PF25954">
    <property type="entry name" value="Beta-barrel_RND_2"/>
    <property type="match status" value="1"/>
</dbReference>
<dbReference type="Gene3D" id="2.40.50.100">
    <property type="match status" value="1"/>
</dbReference>
<evidence type="ECO:0000259" key="3">
    <source>
        <dbReference type="Pfam" id="PF25954"/>
    </source>
</evidence>
<dbReference type="RefSeq" id="WP_322520946.1">
    <property type="nucleotide sequence ID" value="NZ_CP140153.1"/>
</dbReference>
<organism evidence="4 5">
    <name type="scientific">Guyparkeria halophila</name>
    <dbReference type="NCBI Taxonomy" id="47960"/>
    <lineage>
        <taxon>Bacteria</taxon>
        <taxon>Pseudomonadati</taxon>
        <taxon>Pseudomonadota</taxon>
        <taxon>Gammaproteobacteria</taxon>
        <taxon>Chromatiales</taxon>
        <taxon>Thioalkalibacteraceae</taxon>
        <taxon>Guyparkeria</taxon>
    </lineage>
</organism>
<dbReference type="PANTHER" id="PTHR30469:SF29">
    <property type="entry name" value="BLR2860 PROTEIN"/>
    <property type="match status" value="1"/>
</dbReference>
<accession>A0ABZ0YV87</accession>
<dbReference type="NCBIfam" id="TIGR01730">
    <property type="entry name" value="RND_mfp"/>
    <property type="match status" value="1"/>
</dbReference>
<feature type="domain" description="CusB-like beta-barrel" evidence="3">
    <location>
        <begin position="206"/>
        <end position="273"/>
    </location>
</feature>
<dbReference type="EMBL" id="CP140153">
    <property type="protein sequence ID" value="WQH15923.1"/>
    <property type="molecule type" value="Genomic_DNA"/>
</dbReference>
<evidence type="ECO:0000313" key="5">
    <source>
        <dbReference type="Proteomes" id="UP001327459"/>
    </source>
</evidence>
<name>A0ABZ0YV87_9GAMM</name>
<evidence type="ECO:0000313" key="4">
    <source>
        <dbReference type="EMBL" id="WQH15923.1"/>
    </source>
</evidence>
<feature type="domain" description="Multidrug resistance protein MdtA-like barrel-sandwich hybrid" evidence="2">
    <location>
        <begin position="71"/>
        <end position="197"/>
    </location>
</feature>
<sequence length="367" mass="39261">MTSWFSRNAGRLILLLLALLLLGWVLSGDKDAREVETPERSAAVKVGLTTSQAESVERVLQLQGQAEPEQVVSVRAKTGGEVAATLVEEGAVVEAGQLLARLELDDRPARLRQAKAAERRAQGDFDAASRLADQGFQARLAAERARAELEAARAQVAAIELDIAQTQIPTPIAGVLNRQIARVGDVVAVGEPVAEIVENNPLRAVVRIPQHRIHEIEAGQAARVTFLDGQVREGTVRYVSTVADAQTRTFRARVAVANPDRNLPSGTSVTVEIPVDEVRAHAISPALISQNESGELGVKVAVEGKAGEIRARFVPVTPIRADAEQVWVTGLEESVRLISLGQGFVRDGDAIEVVPQGELAPTGEGER</sequence>
<evidence type="ECO:0000256" key="1">
    <source>
        <dbReference type="ARBA" id="ARBA00009477"/>
    </source>
</evidence>
<dbReference type="InterPro" id="IPR058792">
    <property type="entry name" value="Beta-barrel_RND_2"/>
</dbReference>
<evidence type="ECO:0000259" key="2">
    <source>
        <dbReference type="Pfam" id="PF25917"/>
    </source>
</evidence>
<keyword evidence="5" id="KW-1185">Reference proteome</keyword>
<dbReference type="InterPro" id="IPR006143">
    <property type="entry name" value="RND_pump_MFP"/>
</dbReference>
<reference evidence="4 5" key="1">
    <citation type="submission" date="2023-11" db="EMBL/GenBank/DDBJ databases">
        <title>MicrobeMod: A computational toolkit for identifying prokaryotic methylation and restriction-modification with nanopore sequencing.</title>
        <authorList>
            <person name="Crits-Christoph A."/>
            <person name="Kang S.C."/>
            <person name="Lee H."/>
            <person name="Ostrov N."/>
        </authorList>
    </citation>
    <scope>NUCLEOTIDE SEQUENCE [LARGE SCALE GENOMIC DNA]</scope>
    <source>
        <strain evidence="4 5">ATCC 49870</strain>
    </source>
</reference>